<keyword evidence="2" id="KW-1003">Cell membrane</keyword>
<evidence type="ECO:0000313" key="10">
    <source>
        <dbReference type="Proteomes" id="UP000191901"/>
    </source>
</evidence>
<dbReference type="GO" id="GO:0010041">
    <property type="term" value="P:response to iron(III) ion"/>
    <property type="evidence" value="ECO:0007669"/>
    <property type="project" value="TreeGrafter"/>
</dbReference>
<feature type="transmembrane region" description="Helical" evidence="8">
    <location>
        <begin position="189"/>
        <end position="222"/>
    </location>
</feature>
<feature type="transmembrane region" description="Helical" evidence="8">
    <location>
        <begin position="234"/>
        <end position="256"/>
    </location>
</feature>
<evidence type="ECO:0000256" key="5">
    <source>
        <dbReference type="ARBA" id="ARBA00022692"/>
    </source>
</evidence>
<proteinExistence type="predicted"/>
<keyword evidence="7 8" id="KW-0472">Membrane</keyword>
<evidence type="ECO:0000256" key="4">
    <source>
        <dbReference type="ARBA" id="ARBA00022679"/>
    </source>
</evidence>
<evidence type="ECO:0000256" key="3">
    <source>
        <dbReference type="ARBA" id="ARBA00022676"/>
    </source>
</evidence>
<feature type="transmembrane region" description="Helical" evidence="8">
    <location>
        <begin position="401"/>
        <end position="420"/>
    </location>
</feature>
<organism evidence="9 10">
    <name type="scientific">Halomicronema hongdechloris C2206</name>
    <dbReference type="NCBI Taxonomy" id="1641165"/>
    <lineage>
        <taxon>Bacteria</taxon>
        <taxon>Bacillati</taxon>
        <taxon>Cyanobacteriota</taxon>
        <taxon>Cyanophyceae</taxon>
        <taxon>Nodosilineales</taxon>
        <taxon>Nodosilineaceae</taxon>
        <taxon>Halomicronema</taxon>
    </lineage>
</organism>
<evidence type="ECO:0000256" key="1">
    <source>
        <dbReference type="ARBA" id="ARBA00004651"/>
    </source>
</evidence>
<sequence length="556" mass="61441">MSQYLGLIGVLVLGTVLRLWHLDTKPLWSDEVITALFSLGRSAADIPFDRFFSLDQLDQLFTLQPTSCAAIATALKTDSLHPPLFFCLMHHWLGWWQPSLAEMAYVLRLLPALFGVTTIAAIYLLGRLAFTPGIGLFSAALAAVSPFTVYLSQEARHYTLPMTGVALALSCLVVIHTRLAQGRFPHPGLWLAWVVINSLGFYLHYFFLLAVIAQGILLLALLLIYHRRLSPCHWIAASLALITLGLSYLPWLWTLLSHVDRPETSWLSTTYDSWGTALAPIYQTLASWMVMVVILPIEADSDGIVILSAVLMVLFAGWLAIHGYRGSKPLLKQPSWHPNTQLLLGFILLVLGQFGMIVYGLGKDITVAPRYAFVYYPAFCVLLGACLTVQDTGRSRQPIRALALVVGGISVSLTVTGWVFSKPYEPGAMAQIITTDPSQPVVLAVGYTEPLQQAALGLSYGLAIKAQSDFTQPVSLGLFSVNALWPRLSEQALPPPFPTNLWVISRQGMPNRKDPETLSLAATAANSVLCQRDPDRVGRLHYYYQRYRCSSRRQSS</sequence>
<dbReference type="RefSeq" id="WP_187329422.1">
    <property type="nucleotide sequence ID" value="NZ_CP021983.2"/>
</dbReference>
<evidence type="ECO:0000256" key="2">
    <source>
        <dbReference type="ARBA" id="ARBA00022475"/>
    </source>
</evidence>
<dbReference type="AlphaFoldDB" id="A0A1Z3HPK3"/>
<dbReference type="PANTHER" id="PTHR33908:SF3">
    <property type="entry name" value="UNDECAPRENYL PHOSPHATE-ALPHA-4-AMINO-4-DEOXY-L-ARABINOSE ARABINOSYL TRANSFERASE"/>
    <property type="match status" value="1"/>
</dbReference>
<feature type="transmembrane region" description="Helical" evidence="8">
    <location>
        <begin position="303"/>
        <end position="321"/>
    </location>
</feature>
<feature type="transmembrane region" description="Helical" evidence="8">
    <location>
        <begin position="277"/>
        <end position="297"/>
    </location>
</feature>
<protein>
    <submittedName>
        <fullName evidence="9">Uncharacterized protein</fullName>
    </submittedName>
</protein>
<dbReference type="GO" id="GO:0016763">
    <property type="term" value="F:pentosyltransferase activity"/>
    <property type="evidence" value="ECO:0007669"/>
    <property type="project" value="TreeGrafter"/>
</dbReference>
<comment type="subcellular location">
    <subcellularLocation>
        <location evidence="1">Cell membrane</location>
        <topology evidence="1">Multi-pass membrane protein</topology>
    </subcellularLocation>
</comment>
<evidence type="ECO:0000256" key="6">
    <source>
        <dbReference type="ARBA" id="ARBA00022989"/>
    </source>
</evidence>
<keyword evidence="10" id="KW-1185">Reference proteome</keyword>
<reference evidence="9 10" key="1">
    <citation type="journal article" date="2016" name="Biochim. Biophys. Acta">
        <title>Characterization of red-shifted phycobilisomes isolated from the chlorophyll f-containing cyanobacterium Halomicronema hongdechloris.</title>
        <authorList>
            <person name="Li Y."/>
            <person name="Lin Y."/>
            <person name="Garvey C.J."/>
            <person name="Birch D."/>
            <person name="Corkery R.W."/>
            <person name="Loughlin P.C."/>
            <person name="Scheer H."/>
            <person name="Willows R.D."/>
            <person name="Chen M."/>
        </authorList>
    </citation>
    <scope>NUCLEOTIDE SEQUENCE [LARGE SCALE GENOMIC DNA]</scope>
    <source>
        <strain evidence="9 10">C2206</strain>
    </source>
</reference>
<accession>A0A1Z3HPK3</accession>
<feature type="transmembrane region" description="Helical" evidence="8">
    <location>
        <begin position="105"/>
        <end position="126"/>
    </location>
</feature>
<feature type="transmembrane region" description="Helical" evidence="8">
    <location>
        <begin position="133"/>
        <end position="152"/>
    </location>
</feature>
<feature type="transmembrane region" description="Helical" evidence="8">
    <location>
        <begin position="342"/>
        <end position="361"/>
    </location>
</feature>
<evidence type="ECO:0000313" key="9">
    <source>
        <dbReference type="EMBL" id="ASC72186.1"/>
    </source>
</evidence>
<keyword evidence="3" id="KW-0328">Glycosyltransferase</keyword>
<gene>
    <name evidence="9" type="ORF">XM38_031400</name>
</gene>
<feature type="transmembrane region" description="Helical" evidence="8">
    <location>
        <begin position="158"/>
        <end position="177"/>
    </location>
</feature>
<dbReference type="STRING" id="1641165.XM38_07170"/>
<feature type="transmembrane region" description="Helical" evidence="8">
    <location>
        <begin position="373"/>
        <end position="389"/>
    </location>
</feature>
<dbReference type="InterPro" id="IPR050297">
    <property type="entry name" value="LipidA_mod_glycosyltrf_83"/>
</dbReference>
<evidence type="ECO:0000256" key="8">
    <source>
        <dbReference type="SAM" id="Phobius"/>
    </source>
</evidence>
<dbReference type="KEGG" id="hhg:XM38_031400"/>
<dbReference type="GO" id="GO:0005886">
    <property type="term" value="C:plasma membrane"/>
    <property type="evidence" value="ECO:0007669"/>
    <property type="project" value="UniProtKB-SubCell"/>
</dbReference>
<evidence type="ECO:0000256" key="7">
    <source>
        <dbReference type="ARBA" id="ARBA00023136"/>
    </source>
</evidence>
<name>A0A1Z3HPK3_9CYAN</name>
<dbReference type="PANTHER" id="PTHR33908">
    <property type="entry name" value="MANNOSYLTRANSFERASE YKCB-RELATED"/>
    <property type="match status" value="1"/>
</dbReference>
<keyword evidence="6 8" id="KW-1133">Transmembrane helix</keyword>
<dbReference type="GO" id="GO:0009103">
    <property type="term" value="P:lipopolysaccharide biosynthetic process"/>
    <property type="evidence" value="ECO:0007669"/>
    <property type="project" value="UniProtKB-ARBA"/>
</dbReference>
<dbReference type="Proteomes" id="UP000191901">
    <property type="component" value="Chromosome"/>
</dbReference>
<keyword evidence="5 8" id="KW-0812">Transmembrane</keyword>
<keyword evidence="4" id="KW-0808">Transferase</keyword>
<dbReference type="EMBL" id="CP021983">
    <property type="protein sequence ID" value="ASC72186.1"/>
    <property type="molecule type" value="Genomic_DNA"/>
</dbReference>